<comment type="caution">
    <text evidence="1">The sequence shown here is derived from an EMBL/GenBank/DDBJ whole genome shotgun (WGS) entry which is preliminary data.</text>
</comment>
<keyword evidence="2" id="KW-1185">Reference proteome</keyword>
<evidence type="ECO:0000313" key="2">
    <source>
        <dbReference type="Proteomes" id="UP001429601"/>
    </source>
</evidence>
<sequence length="79" mass="8930">MHRRTVGHYSVEVRTLKAPTGLWKAAYIVEPAGHAGPRDFVMITLLENFDDERAAVDAAMEKGVRHADWLQDARPICRD</sequence>
<organism evidence="1 2">
    <name type="scientific">Luteibacter jiangsuensis</name>
    <dbReference type="NCBI Taxonomy" id="637577"/>
    <lineage>
        <taxon>Bacteria</taxon>
        <taxon>Pseudomonadati</taxon>
        <taxon>Pseudomonadota</taxon>
        <taxon>Gammaproteobacteria</taxon>
        <taxon>Lysobacterales</taxon>
        <taxon>Rhodanobacteraceae</taxon>
        <taxon>Luteibacter</taxon>
    </lineage>
</organism>
<name>A0ABX0Q654_9GAMM</name>
<dbReference type="EMBL" id="JAAQQR010000005">
    <property type="protein sequence ID" value="NID05816.1"/>
    <property type="molecule type" value="Genomic_DNA"/>
</dbReference>
<dbReference type="Proteomes" id="UP001429601">
    <property type="component" value="Unassembled WGS sequence"/>
</dbReference>
<reference evidence="1 2" key="1">
    <citation type="journal article" date="2011" name="Curr. Microbiol.">
        <title>Luteibacter jiangsuensis sp. nov.: a methamidophos-degrading bacterium isolated from a methamidophos-manufacturing factory.</title>
        <authorList>
            <person name="Wang L."/>
            <person name="Wang G.L."/>
            <person name="Li S.P."/>
            <person name="Jiang J.D."/>
        </authorList>
    </citation>
    <scope>NUCLEOTIDE SEQUENCE [LARGE SCALE GENOMIC DNA]</scope>
    <source>
        <strain evidence="1 2">CGMCC 1.10133</strain>
    </source>
</reference>
<gene>
    <name evidence="1" type="ORF">HBF26_13025</name>
</gene>
<evidence type="ECO:0000313" key="1">
    <source>
        <dbReference type="EMBL" id="NID05816.1"/>
    </source>
</evidence>
<protein>
    <submittedName>
        <fullName evidence="1">Uncharacterized protein</fullName>
    </submittedName>
</protein>
<proteinExistence type="predicted"/>
<accession>A0ABX0Q654</accession>
<dbReference type="RefSeq" id="WP_167127116.1">
    <property type="nucleotide sequence ID" value="NZ_JAAQQR010000005.1"/>
</dbReference>